<evidence type="ECO:0000256" key="3">
    <source>
        <dbReference type="SAM" id="MobiDB-lite"/>
    </source>
</evidence>
<sequence>MRLQDTFIFLRQPWRPSLDRSTRASPFKMLPASSLLFAILFLVNSLCAASPLSPLRSLDLANRGGDGADTSADHPYEHEPQCDDPRERKEWRKMDRDEQSSYIEAVKCFQSLPALDPAIQGAKTRFEEFQSYHVVIADSVHQLGPFLPWHREFLRLYETALRNECGYEGANPYWDWTKDADSLYPMAKSPIFDPVTGFGGDGVPGTYTLPNHTAVDRIFPQAFKGCVMDGPFKDLKLHIGPGFLVTDHCLTRGIDETMRKYLTSAAVANISASPTFEIFRVQVEGEPITPDHRVHDAGHIVVGGDMSNFYSSPGDPLFYLHHAQLDRMWWKWQKLAPEHMWQVSGVATKTAPFYNISLDFTLQMGNLGASPPIRDIIDIHSERNCYTYV</sequence>
<evidence type="ECO:0000256" key="2">
    <source>
        <dbReference type="ARBA" id="ARBA00023008"/>
    </source>
</evidence>
<gene>
    <name evidence="6" type="ORF">D9619_007682</name>
</gene>
<keyword evidence="1" id="KW-0479">Metal-binding</keyword>
<evidence type="ECO:0000256" key="1">
    <source>
        <dbReference type="ARBA" id="ARBA00022723"/>
    </source>
</evidence>
<dbReference type="InterPro" id="IPR008922">
    <property type="entry name" value="Di-copper_centre_dom_sf"/>
</dbReference>
<comment type="caution">
    <text evidence="6">The sequence shown here is derived from an EMBL/GenBank/DDBJ whole genome shotgun (WGS) entry which is preliminary data.</text>
</comment>
<feature type="domain" description="Tyrosinase copper-binding" evidence="4">
    <location>
        <begin position="141"/>
        <end position="158"/>
    </location>
</feature>
<dbReference type="PROSITE" id="PS00497">
    <property type="entry name" value="TYROSINASE_1"/>
    <property type="match status" value="1"/>
</dbReference>
<evidence type="ECO:0000259" key="4">
    <source>
        <dbReference type="PROSITE" id="PS00497"/>
    </source>
</evidence>
<keyword evidence="7" id="KW-1185">Reference proteome</keyword>
<dbReference type="SUPFAM" id="SSF48056">
    <property type="entry name" value="Di-copper centre-containing domain"/>
    <property type="match status" value="1"/>
</dbReference>
<keyword evidence="2" id="KW-0186">Copper</keyword>
<dbReference type="Proteomes" id="UP000567179">
    <property type="component" value="Unassembled WGS sequence"/>
</dbReference>
<name>A0A8H5ATL4_9AGAR</name>
<dbReference type="GO" id="GO:0016491">
    <property type="term" value="F:oxidoreductase activity"/>
    <property type="evidence" value="ECO:0007669"/>
    <property type="project" value="InterPro"/>
</dbReference>
<evidence type="ECO:0000313" key="7">
    <source>
        <dbReference type="Proteomes" id="UP000567179"/>
    </source>
</evidence>
<evidence type="ECO:0000259" key="5">
    <source>
        <dbReference type="PROSITE" id="PS00498"/>
    </source>
</evidence>
<dbReference type="PANTHER" id="PTHR11474:SF126">
    <property type="entry name" value="TYROSINASE-LIKE PROTEIN TYR-1-RELATED"/>
    <property type="match status" value="1"/>
</dbReference>
<dbReference type="OrthoDB" id="6132182at2759"/>
<dbReference type="PRINTS" id="PR00092">
    <property type="entry name" value="TYROSINASE"/>
</dbReference>
<organism evidence="6 7">
    <name type="scientific">Psilocybe cf. subviscida</name>
    <dbReference type="NCBI Taxonomy" id="2480587"/>
    <lineage>
        <taxon>Eukaryota</taxon>
        <taxon>Fungi</taxon>
        <taxon>Dikarya</taxon>
        <taxon>Basidiomycota</taxon>
        <taxon>Agaricomycotina</taxon>
        <taxon>Agaricomycetes</taxon>
        <taxon>Agaricomycetidae</taxon>
        <taxon>Agaricales</taxon>
        <taxon>Agaricineae</taxon>
        <taxon>Strophariaceae</taxon>
        <taxon>Psilocybe</taxon>
    </lineage>
</organism>
<feature type="compositionally biased region" description="Basic and acidic residues" evidence="3">
    <location>
        <begin position="71"/>
        <end position="88"/>
    </location>
</feature>
<protein>
    <recommendedName>
        <fullName evidence="4 5">Tyrosinase copper-binding domain-containing protein</fullName>
    </recommendedName>
</protein>
<evidence type="ECO:0000313" key="6">
    <source>
        <dbReference type="EMBL" id="KAF5310865.1"/>
    </source>
</evidence>
<dbReference type="Gene3D" id="1.10.1280.10">
    <property type="entry name" value="Di-copper center containing domain from catechol oxidase"/>
    <property type="match status" value="1"/>
</dbReference>
<proteinExistence type="predicted"/>
<accession>A0A8H5ATL4</accession>
<reference evidence="6 7" key="1">
    <citation type="journal article" date="2020" name="ISME J.">
        <title>Uncovering the hidden diversity of litter-decomposition mechanisms in mushroom-forming fungi.</title>
        <authorList>
            <person name="Floudas D."/>
            <person name="Bentzer J."/>
            <person name="Ahren D."/>
            <person name="Johansson T."/>
            <person name="Persson P."/>
            <person name="Tunlid A."/>
        </authorList>
    </citation>
    <scope>NUCLEOTIDE SEQUENCE [LARGE SCALE GENOMIC DNA]</scope>
    <source>
        <strain evidence="6 7">CBS 101986</strain>
    </source>
</reference>
<dbReference type="PANTHER" id="PTHR11474">
    <property type="entry name" value="TYROSINASE FAMILY MEMBER"/>
    <property type="match status" value="1"/>
</dbReference>
<dbReference type="GO" id="GO:0046872">
    <property type="term" value="F:metal ion binding"/>
    <property type="evidence" value="ECO:0007669"/>
    <property type="project" value="UniProtKB-KW"/>
</dbReference>
<dbReference type="InterPro" id="IPR002227">
    <property type="entry name" value="Tyrosinase_Cu-bd"/>
</dbReference>
<dbReference type="Pfam" id="PF00264">
    <property type="entry name" value="Tyrosinase"/>
    <property type="match status" value="1"/>
</dbReference>
<feature type="region of interest" description="Disordered" evidence="3">
    <location>
        <begin position="66"/>
        <end position="88"/>
    </location>
</feature>
<dbReference type="EMBL" id="JAACJJ010000057">
    <property type="protein sequence ID" value="KAF5310865.1"/>
    <property type="molecule type" value="Genomic_DNA"/>
</dbReference>
<dbReference type="InterPro" id="IPR050316">
    <property type="entry name" value="Tyrosinase/Hemocyanin"/>
</dbReference>
<dbReference type="AlphaFoldDB" id="A0A8H5ATL4"/>
<feature type="domain" description="Tyrosinase copper-binding" evidence="5">
    <location>
        <begin position="315"/>
        <end position="326"/>
    </location>
</feature>
<dbReference type="PROSITE" id="PS00498">
    <property type="entry name" value="TYROSINASE_2"/>
    <property type="match status" value="1"/>
</dbReference>